<feature type="transmembrane region" description="Helical" evidence="1">
    <location>
        <begin position="142"/>
        <end position="159"/>
    </location>
</feature>
<name>A0AAV6PBT8_SOLSE</name>
<keyword evidence="1" id="KW-0812">Transmembrane</keyword>
<dbReference type="PANTHER" id="PTHR14550">
    <property type="entry name" value="TRANSMEMBRANE PROTEIN 109"/>
    <property type="match status" value="1"/>
</dbReference>
<feature type="transmembrane region" description="Helical" evidence="1">
    <location>
        <begin position="114"/>
        <end position="135"/>
    </location>
</feature>
<feature type="signal peptide" evidence="2">
    <location>
        <begin position="1"/>
        <end position="22"/>
    </location>
</feature>
<gene>
    <name evidence="3" type="ORF">JOB18_027455</name>
</gene>
<organism evidence="3 4">
    <name type="scientific">Solea senegalensis</name>
    <name type="common">Senegalese sole</name>
    <dbReference type="NCBI Taxonomy" id="28829"/>
    <lineage>
        <taxon>Eukaryota</taxon>
        <taxon>Metazoa</taxon>
        <taxon>Chordata</taxon>
        <taxon>Craniata</taxon>
        <taxon>Vertebrata</taxon>
        <taxon>Euteleostomi</taxon>
        <taxon>Actinopterygii</taxon>
        <taxon>Neopterygii</taxon>
        <taxon>Teleostei</taxon>
        <taxon>Neoteleostei</taxon>
        <taxon>Acanthomorphata</taxon>
        <taxon>Carangaria</taxon>
        <taxon>Pleuronectiformes</taxon>
        <taxon>Pleuronectoidei</taxon>
        <taxon>Soleidae</taxon>
        <taxon>Solea</taxon>
    </lineage>
</organism>
<keyword evidence="1" id="KW-1133">Transmembrane helix</keyword>
<dbReference type="GO" id="GO:0042771">
    <property type="term" value="P:intrinsic apoptotic signaling pathway in response to DNA damage by p53 class mediator"/>
    <property type="evidence" value="ECO:0007669"/>
    <property type="project" value="TreeGrafter"/>
</dbReference>
<dbReference type="EMBL" id="JAGKHQ010001385">
    <property type="protein sequence ID" value="KAG7457269.1"/>
    <property type="molecule type" value="Genomic_DNA"/>
</dbReference>
<protein>
    <recommendedName>
        <fullName evidence="5">Transmembrane protein 109</fullName>
    </recommendedName>
</protein>
<accession>A0AAV6PBT8</accession>
<feature type="chain" id="PRO_5043854387" description="Transmembrane protein 109" evidence="2">
    <location>
        <begin position="23"/>
        <end position="222"/>
    </location>
</feature>
<dbReference type="Proteomes" id="UP000693946">
    <property type="component" value="Unassembled WGS sequence"/>
</dbReference>
<evidence type="ECO:0000256" key="1">
    <source>
        <dbReference type="SAM" id="Phobius"/>
    </source>
</evidence>
<feature type="transmembrane region" description="Helical" evidence="1">
    <location>
        <begin position="171"/>
        <end position="188"/>
    </location>
</feature>
<keyword evidence="1" id="KW-0472">Membrane</keyword>
<evidence type="ECO:0000313" key="4">
    <source>
        <dbReference type="Proteomes" id="UP000693946"/>
    </source>
</evidence>
<comment type="caution">
    <text evidence="3">The sequence shown here is derived from an EMBL/GenBank/DDBJ whole genome shotgun (WGS) entry which is preliminary data.</text>
</comment>
<evidence type="ECO:0008006" key="5">
    <source>
        <dbReference type="Google" id="ProtNLM"/>
    </source>
</evidence>
<sequence>MSPLPLLSTLVLLPLFCAVVAAQSDAESRTGLIQELRAALAELAAEGRTYLGRLAGEQTVLSVQKAFSQVLGVVAENVAKGLNLLLQHIAHLLRTAGIQDVVPVKVTPEGLAFVAQWVLVALVGYWLFSLAYRLVASTLRRALWLLKVGVALTAFAFILRDHSAGTETMAVRLAILVFVCVLLGVGSSRGGADAADKTAHLEEQVKVLERRLRDMERWTKAE</sequence>
<evidence type="ECO:0000313" key="3">
    <source>
        <dbReference type="EMBL" id="KAG7457269.1"/>
    </source>
</evidence>
<dbReference type="GO" id="GO:0071480">
    <property type="term" value="P:cellular response to gamma radiation"/>
    <property type="evidence" value="ECO:0007669"/>
    <property type="project" value="InterPro"/>
</dbReference>
<keyword evidence="2" id="KW-0732">Signal</keyword>
<proteinExistence type="predicted"/>
<keyword evidence="4" id="KW-1185">Reference proteome</keyword>
<evidence type="ECO:0000256" key="2">
    <source>
        <dbReference type="SAM" id="SignalP"/>
    </source>
</evidence>
<dbReference type="Pfam" id="PF14965">
    <property type="entry name" value="BRI3BP"/>
    <property type="match status" value="1"/>
</dbReference>
<dbReference type="InterPro" id="IPR039492">
    <property type="entry name" value="TMEM109"/>
</dbReference>
<dbReference type="PANTHER" id="PTHR14550:SF2">
    <property type="entry name" value="TRANSMEMBRANE PROTEIN 109"/>
    <property type="match status" value="1"/>
</dbReference>
<dbReference type="AlphaFoldDB" id="A0AAV6PBT8"/>
<reference evidence="3 4" key="1">
    <citation type="journal article" date="2021" name="Sci. Rep.">
        <title>Chromosome anchoring in Senegalese sole (Solea senegalensis) reveals sex-associated markers and genome rearrangements in flatfish.</title>
        <authorList>
            <person name="Guerrero-Cozar I."/>
            <person name="Gomez-Garrido J."/>
            <person name="Berbel C."/>
            <person name="Martinez-Blanch J.F."/>
            <person name="Alioto T."/>
            <person name="Claros M.G."/>
            <person name="Gagnaire P.A."/>
            <person name="Manchado M."/>
        </authorList>
    </citation>
    <scope>NUCLEOTIDE SEQUENCE [LARGE SCALE GENOMIC DNA]</scope>
    <source>
        <strain evidence="3">Sse05_10M</strain>
    </source>
</reference>